<evidence type="ECO:0000313" key="3">
    <source>
        <dbReference type="Proteomes" id="UP000618795"/>
    </source>
</evidence>
<dbReference type="SUPFAM" id="SSF50494">
    <property type="entry name" value="Trypsin-like serine proteases"/>
    <property type="match status" value="1"/>
</dbReference>
<organism evidence="2 3">
    <name type="scientific">Streptomyces filipinensis</name>
    <dbReference type="NCBI Taxonomy" id="66887"/>
    <lineage>
        <taxon>Bacteria</taxon>
        <taxon>Bacillati</taxon>
        <taxon>Actinomycetota</taxon>
        <taxon>Actinomycetes</taxon>
        <taxon>Kitasatosporales</taxon>
        <taxon>Streptomycetaceae</taxon>
        <taxon>Streptomyces</taxon>
    </lineage>
</organism>
<reference evidence="2" key="1">
    <citation type="journal article" date="2014" name="Int. J. Syst. Evol. Microbiol.">
        <title>Complete genome sequence of Corynebacterium casei LMG S-19264T (=DSM 44701T), isolated from a smear-ripened cheese.</title>
        <authorList>
            <consortium name="US DOE Joint Genome Institute (JGI-PGF)"/>
            <person name="Walter F."/>
            <person name="Albersmeier A."/>
            <person name="Kalinowski J."/>
            <person name="Ruckert C."/>
        </authorList>
    </citation>
    <scope>NUCLEOTIDE SEQUENCE</scope>
    <source>
        <strain evidence="2">JCM 4369</strain>
    </source>
</reference>
<evidence type="ECO:0000256" key="1">
    <source>
        <dbReference type="SAM" id="MobiDB-lite"/>
    </source>
</evidence>
<dbReference type="InterPro" id="IPR009003">
    <property type="entry name" value="Peptidase_S1_PA"/>
</dbReference>
<protein>
    <recommendedName>
        <fullName evidence="4">Serine protease</fullName>
    </recommendedName>
</protein>
<sequence length="365" mass="37289">MPVRLSSYTQSAVARDADLAKSQLSESFLRPSSETRAQVLRQPATTQPVQNVVGVGIGEKIVAGRRTGLLAVKVFVRHKFPLDHVPEEHQLPTSLDGLDVDVEQVGTIVALGPDPKLRYRPLHPGSSVGYEDPEGQVVMAGTLGAIVSNHAGYFILSNNHVLADESRLPVGAPIYQPGLLDGGDPANDEVAKLTRFIPLKPDSNTVDCAIAQLDPKIVAAVADLVAGPPTGTATAVLHEAVEKSGRTTGFTTGTVTSVNTDTAVAYETGTFTFTGQIAITGDGGHPFSAAGDSGSLIMDRVTGKAVGLLFAGGTTTTFANPIDDVITALDVSILTSGPVTGPGPHPGGGGPGHGGPGHGGHGGGS</sequence>
<dbReference type="EMBL" id="BMTD01000008">
    <property type="protein sequence ID" value="GGU99002.1"/>
    <property type="molecule type" value="Genomic_DNA"/>
</dbReference>
<name>A0A918ICC6_9ACTN</name>
<accession>A0A918ICC6</accession>
<evidence type="ECO:0008006" key="4">
    <source>
        <dbReference type="Google" id="ProtNLM"/>
    </source>
</evidence>
<proteinExistence type="predicted"/>
<dbReference type="Gene3D" id="2.40.10.10">
    <property type="entry name" value="Trypsin-like serine proteases"/>
    <property type="match status" value="1"/>
</dbReference>
<feature type="compositionally biased region" description="Gly residues" evidence="1">
    <location>
        <begin position="346"/>
        <end position="365"/>
    </location>
</feature>
<dbReference type="Proteomes" id="UP000618795">
    <property type="component" value="Unassembled WGS sequence"/>
</dbReference>
<evidence type="ECO:0000313" key="2">
    <source>
        <dbReference type="EMBL" id="GGU99002.1"/>
    </source>
</evidence>
<gene>
    <name evidence="2" type="ORF">GCM10010260_38970</name>
</gene>
<reference evidence="2" key="2">
    <citation type="submission" date="2020-09" db="EMBL/GenBank/DDBJ databases">
        <authorList>
            <person name="Sun Q."/>
            <person name="Ohkuma M."/>
        </authorList>
    </citation>
    <scope>NUCLEOTIDE SEQUENCE</scope>
    <source>
        <strain evidence="2">JCM 4369</strain>
    </source>
</reference>
<feature type="region of interest" description="Disordered" evidence="1">
    <location>
        <begin position="337"/>
        <end position="365"/>
    </location>
</feature>
<keyword evidence="3" id="KW-1185">Reference proteome</keyword>
<dbReference type="AlphaFoldDB" id="A0A918ICC6"/>
<comment type="caution">
    <text evidence="2">The sequence shown here is derived from an EMBL/GenBank/DDBJ whole genome shotgun (WGS) entry which is preliminary data.</text>
</comment>
<dbReference type="InterPro" id="IPR043504">
    <property type="entry name" value="Peptidase_S1_PA_chymotrypsin"/>
</dbReference>